<gene>
    <name evidence="1" type="ORF">EDC23_2231</name>
</gene>
<accession>A0A4R8IR81</accession>
<name>A0A4R8IR81_9GAMM</name>
<dbReference type="OrthoDB" id="9773456at2"/>
<dbReference type="AlphaFoldDB" id="A0A4R8IR81"/>
<keyword evidence="2" id="KW-1185">Reference proteome</keyword>
<dbReference type="RefSeq" id="WP_134084507.1">
    <property type="nucleotide sequence ID" value="NZ_SOQX01000006.1"/>
</dbReference>
<dbReference type="SUPFAM" id="SSF46626">
    <property type="entry name" value="Cytochrome c"/>
    <property type="match status" value="1"/>
</dbReference>
<evidence type="ECO:0000313" key="2">
    <source>
        <dbReference type="Proteomes" id="UP000294914"/>
    </source>
</evidence>
<dbReference type="GO" id="GO:0009055">
    <property type="term" value="F:electron transfer activity"/>
    <property type="evidence" value="ECO:0007669"/>
    <property type="project" value="InterPro"/>
</dbReference>
<sequence>MNNKVTSVILTIVFSLSLFLGYTPLYAGEGERLFQQHCSRCHQSASRLPVAPEKITDVLQSDTIKQHRFTLDEAALRSIVEYIKQQKS</sequence>
<evidence type="ECO:0008006" key="3">
    <source>
        <dbReference type="Google" id="ProtNLM"/>
    </source>
</evidence>
<organism evidence="1 2">
    <name type="scientific">Thiohalophilus thiocyanatoxydans</name>
    <dbReference type="NCBI Taxonomy" id="381308"/>
    <lineage>
        <taxon>Bacteria</taxon>
        <taxon>Pseudomonadati</taxon>
        <taxon>Pseudomonadota</taxon>
        <taxon>Gammaproteobacteria</taxon>
        <taxon>Thiohalomonadales</taxon>
        <taxon>Thiohalophilaceae</taxon>
        <taxon>Thiohalophilus</taxon>
    </lineage>
</organism>
<proteinExistence type="predicted"/>
<dbReference type="EMBL" id="SOQX01000006">
    <property type="protein sequence ID" value="TDY00067.1"/>
    <property type="molecule type" value="Genomic_DNA"/>
</dbReference>
<dbReference type="Proteomes" id="UP000294914">
    <property type="component" value="Unassembled WGS sequence"/>
</dbReference>
<dbReference type="GO" id="GO:0020037">
    <property type="term" value="F:heme binding"/>
    <property type="evidence" value="ECO:0007669"/>
    <property type="project" value="InterPro"/>
</dbReference>
<dbReference type="InterPro" id="IPR036909">
    <property type="entry name" value="Cyt_c-like_dom_sf"/>
</dbReference>
<protein>
    <recommendedName>
        <fullName evidence="3">Cbb3-type cytochrome c oxidase subunit III</fullName>
    </recommendedName>
</protein>
<reference evidence="1 2" key="1">
    <citation type="submission" date="2019-03" db="EMBL/GenBank/DDBJ databases">
        <title>Genomic Encyclopedia of Type Strains, Phase IV (KMG-IV): sequencing the most valuable type-strain genomes for metagenomic binning, comparative biology and taxonomic classification.</title>
        <authorList>
            <person name="Goeker M."/>
        </authorList>
    </citation>
    <scope>NUCLEOTIDE SEQUENCE [LARGE SCALE GENOMIC DNA]</scope>
    <source>
        <strain evidence="1 2">DSM 16326</strain>
    </source>
</reference>
<evidence type="ECO:0000313" key="1">
    <source>
        <dbReference type="EMBL" id="TDY00067.1"/>
    </source>
</evidence>
<comment type="caution">
    <text evidence="1">The sequence shown here is derived from an EMBL/GenBank/DDBJ whole genome shotgun (WGS) entry which is preliminary data.</text>
</comment>